<dbReference type="InterPro" id="IPR001584">
    <property type="entry name" value="Integrase_cat-core"/>
</dbReference>
<dbReference type="SUPFAM" id="SSF46689">
    <property type="entry name" value="Homeodomain-like"/>
    <property type="match status" value="1"/>
</dbReference>
<gene>
    <name evidence="3" type="ORF">GCM10011400_72800</name>
</gene>
<evidence type="ECO:0000259" key="2">
    <source>
        <dbReference type="PROSITE" id="PS50994"/>
    </source>
</evidence>
<reference evidence="4" key="1">
    <citation type="journal article" date="2019" name="Int. J. Syst. Evol. Microbiol.">
        <title>The Global Catalogue of Microorganisms (GCM) 10K type strain sequencing project: providing services to taxonomists for standard genome sequencing and annotation.</title>
        <authorList>
            <consortium name="The Broad Institute Genomics Platform"/>
            <consortium name="The Broad Institute Genome Sequencing Center for Infectious Disease"/>
            <person name="Wu L."/>
            <person name="Ma J."/>
        </authorList>
    </citation>
    <scope>NUCLEOTIDE SEQUENCE [LARGE SCALE GENOMIC DNA]</scope>
    <source>
        <strain evidence="4">CGMCC 1.15103</strain>
    </source>
</reference>
<dbReference type="InterPro" id="IPR009057">
    <property type="entry name" value="Homeodomain-like_sf"/>
</dbReference>
<feature type="domain" description="Integrase catalytic" evidence="2">
    <location>
        <begin position="132"/>
        <end position="317"/>
    </location>
</feature>
<dbReference type="InterPro" id="IPR047797">
    <property type="entry name" value="ISNCY_transpos"/>
</dbReference>
<dbReference type="PANTHER" id="PTHR35004:SF7">
    <property type="entry name" value="INTEGRASE PROTEIN"/>
    <property type="match status" value="1"/>
</dbReference>
<dbReference type="Proteomes" id="UP000602004">
    <property type="component" value="Unassembled WGS sequence"/>
</dbReference>
<evidence type="ECO:0000313" key="4">
    <source>
        <dbReference type="Proteomes" id="UP000602004"/>
    </source>
</evidence>
<protein>
    <submittedName>
        <fullName evidence="3">Transposase</fullName>
    </submittedName>
</protein>
<dbReference type="SUPFAM" id="SSF53098">
    <property type="entry name" value="Ribonuclease H-like"/>
    <property type="match status" value="1"/>
</dbReference>
<evidence type="ECO:0000256" key="1">
    <source>
        <dbReference type="SAM" id="MobiDB-lite"/>
    </source>
</evidence>
<feature type="region of interest" description="Disordered" evidence="1">
    <location>
        <begin position="468"/>
        <end position="497"/>
    </location>
</feature>
<organism evidence="3 4">
    <name type="scientific">Paraburkholderia caffeinilytica</name>
    <dbReference type="NCBI Taxonomy" id="1761016"/>
    <lineage>
        <taxon>Bacteria</taxon>
        <taxon>Pseudomonadati</taxon>
        <taxon>Pseudomonadota</taxon>
        <taxon>Betaproteobacteria</taxon>
        <taxon>Burkholderiales</taxon>
        <taxon>Burkholderiaceae</taxon>
        <taxon>Paraburkholderia</taxon>
    </lineage>
</organism>
<keyword evidence="4" id="KW-1185">Reference proteome</keyword>
<dbReference type="InterPro" id="IPR036397">
    <property type="entry name" value="RNaseH_sf"/>
</dbReference>
<proteinExistence type="predicted"/>
<dbReference type="Gene3D" id="3.30.420.10">
    <property type="entry name" value="Ribonuclease H-like superfamily/Ribonuclease H"/>
    <property type="match status" value="1"/>
</dbReference>
<dbReference type="NCBIfam" id="NF033594">
    <property type="entry name" value="transpos_ISNCY_2"/>
    <property type="match status" value="1"/>
</dbReference>
<dbReference type="PROSITE" id="PS50994">
    <property type="entry name" value="INTEGRASE"/>
    <property type="match status" value="1"/>
</dbReference>
<dbReference type="PANTHER" id="PTHR35004">
    <property type="entry name" value="TRANSPOSASE RV3428C-RELATED"/>
    <property type="match status" value="1"/>
</dbReference>
<evidence type="ECO:0000313" key="3">
    <source>
        <dbReference type="EMBL" id="GGC74053.1"/>
    </source>
</evidence>
<comment type="caution">
    <text evidence="3">The sequence shown here is derived from an EMBL/GenBank/DDBJ whole genome shotgun (WGS) entry which is preliminary data.</text>
</comment>
<sequence length="497" mass="55660">MNASGTITMSMTELDRLKVVQAVCERRLKPGQAADRLALSVRQIERLVQRYQAAGVAGLVSGKRGRPGNHQLSDGVSRRAVAIIRERYADFGPTLACEKLRECHGISLSVETVRALMMAAGLWIPRKDRPPKVYQPRNRRACLGELIQIDGSDHRWFEERAPACTLLVFIDDATGRLMTLHFTATESTFSYFEALSTYLAAHGKPVAFYSDKFSVFYVKDRASTAGKGVTQFGRALYQLNIEAFCANTSQAKGRVERANLTLQDRLVKELRLRNISTREAANAYAPSFIADFNRRFGKPPKSDHNAHRPLRDDEDLKQILAYRVARKVSNALTVQYDRVMYLLQDTEANRRLMHEYVEVVEYRNGAIEIQAAGRVLPCREYDRITQIDQGAEVENKRLSAALAVARLVQAQRDDRRVSGSPSRTHLGEDVRARKALAGLKKQRAITLADVTQAVHEVSIKKHEEQGVGGCAAHPKNIRKSTAAQQNPTFQFSADPDI</sequence>
<dbReference type="Pfam" id="PF13565">
    <property type="entry name" value="HTH_32"/>
    <property type="match status" value="1"/>
</dbReference>
<dbReference type="EMBL" id="BMHL01000033">
    <property type="protein sequence ID" value="GGC74053.1"/>
    <property type="molecule type" value="Genomic_DNA"/>
</dbReference>
<feature type="compositionally biased region" description="Polar residues" evidence="1">
    <location>
        <begin position="479"/>
        <end position="491"/>
    </location>
</feature>
<dbReference type="InterPro" id="IPR012337">
    <property type="entry name" value="RNaseH-like_sf"/>
</dbReference>
<name>A0ABQ1NI66_9BURK</name>
<accession>A0ABQ1NI66</accession>